<accession>A0A1Y1ZH85</accession>
<sequence>MCVGWKKLYLCGCISAPHIDRCQEAFVTGQVCEDEIEEEHGRKSYFQCYDCIKAEVWREKEEAVRAEGMKRLEKKKSEEKARSEKIRRDAQERAKREREEDERRKELERVQEEKDRQAGGRWVAAGGNKKGKGRKGGLGVGGGGPVLNPSLPSNTATGAFGWHLPSKSIMGGRSSENMTPSTPGKGAVGGIPGVLPISAVGIAVAGLAGSPAKGDGPGSPAPLGVDPGGRAGRWGPSGPSGANGANGGRRKP</sequence>
<dbReference type="AlphaFoldDB" id="A0A1Y1ZH85"/>
<protein>
    <submittedName>
        <fullName evidence="2">Uncharacterized protein</fullName>
    </submittedName>
</protein>
<evidence type="ECO:0000256" key="1">
    <source>
        <dbReference type="SAM" id="MobiDB-lite"/>
    </source>
</evidence>
<feature type="region of interest" description="Disordered" evidence="1">
    <location>
        <begin position="70"/>
        <end position="152"/>
    </location>
</feature>
<feature type="compositionally biased region" description="Basic and acidic residues" evidence="1">
    <location>
        <begin position="70"/>
        <end position="118"/>
    </location>
</feature>
<keyword evidence="3" id="KW-1185">Reference proteome</keyword>
<reference evidence="2 3" key="1">
    <citation type="submission" date="2016-07" db="EMBL/GenBank/DDBJ databases">
        <title>Pervasive Adenine N6-methylation of Active Genes in Fungi.</title>
        <authorList>
            <consortium name="DOE Joint Genome Institute"/>
            <person name="Mondo S.J."/>
            <person name="Dannebaum R.O."/>
            <person name="Kuo R.C."/>
            <person name="Labutti K."/>
            <person name="Haridas S."/>
            <person name="Kuo A."/>
            <person name="Salamov A."/>
            <person name="Ahrendt S.R."/>
            <person name="Lipzen A."/>
            <person name="Sullivan W."/>
            <person name="Andreopoulos W.B."/>
            <person name="Clum A."/>
            <person name="Lindquist E."/>
            <person name="Daum C."/>
            <person name="Ramamoorthy G.K."/>
            <person name="Gryganskyi A."/>
            <person name="Culley D."/>
            <person name="Magnuson J.K."/>
            <person name="James T.Y."/>
            <person name="O'Malley M.A."/>
            <person name="Stajich J.E."/>
            <person name="Spatafora J.W."/>
            <person name="Visel A."/>
            <person name="Grigoriev I.V."/>
        </authorList>
    </citation>
    <scope>NUCLEOTIDE SEQUENCE [LARGE SCALE GENOMIC DNA]</scope>
    <source>
        <strain evidence="2 3">CBS 115471</strain>
    </source>
</reference>
<dbReference type="EMBL" id="MCFA01000084">
    <property type="protein sequence ID" value="ORY09620.1"/>
    <property type="molecule type" value="Genomic_DNA"/>
</dbReference>
<evidence type="ECO:0000313" key="3">
    <source>
        <dbReference type="Proteomes" id="UP000193144"/>
    </source>
</evidence>
<organism evidence="2 3">
    <name type="scientific">Clohesyomyces aquaticus</name>
    <dbReference type="NCBI Taxonomy" id="1231657"/>
    <lineage>
        <taxon>Eukaryota</taxon>
        <taxon>Fungi</taxon>
        <taxon>Dikarya</taxon>
        <taxon>Ascomycota</taxon>
        <taxon>Pezizomycotina</taxon>
        <taxon>Dothideomycetes</taxon>
        <taxon>Pleosporomycetidae</taxon>
        <taxon>Pleosporales</taxon>
        <taxon>Lindgomycetaceae</taxon>
        <taxon>Clohesyomyces</taxon>
    </lineage>
</organism>
<feature type="region of interest" description="Disordered" evidence="1">
    <location>
        <begin position="167"/>
        <end position="187"/>
    </location>
</feature>
<feature type="compositionally biased region" description="Gly residues" evidence="1">
    <location>
        <begin position="136"/>
        <end position="145"/>
    </location>
</feature>
<dbReference type="Proteomes" id="UP000193144">
    <property type="component" value="Unassembled WGS sequence"/>
</dbReference>
<evidence type="ECO:0000313" key="2">
    <source>
        <dbReference type="EMBL" id="ORY09620.1"/>
    </source>
</evidence>
<name>A0A1Y1ZH85_9PLEO</name>
<gene>
    <name evidence="2" type="ORF">BCR34DRAFT_568225</name>
</gene>
<dbReference type="OrthoDB" id="3794829at2759"/>
<proteinExistence type="predicted"/>
<feature type="region of interest" description="Disordered" evidence="1">
    <location>
        <begin position="207"/>
        <end position="252"/>
    </location>
</feature>
<comment type="caution">
    <text evidence="2">The sequence shown here is derived from an EMBL/GenBank/DDBJ whole genome shotgun (WGS) entry which is preliminary data.</text>
</comment>